<gene>
    <name evidence="3" type="ORF">FCM35_KLT06916</name>
</gene>
<dbReference type="SUPFAM" id="SSF102712">
    <property type="entry name" value="JAB1/MPN domain"/>
    <property type="match status" value="1"/>
</dbReference>
<feature type="compositionally biased region" description="Basic and acidic residues" evidence="1">
    <location>
        <begin position="297"/>
        <end position="316"/>
    </location>
</feature>
<dbReference type="PROSITE" id="PS50249">
    <property type="entry name" value="MPN"/>
    <property type="match status" value="1"/>
</dbReference>
<dbReference type="Pfam" id="PF18110">
    <property type="entry name" value="BRCC36_C"/>
    <property type="match status" value="1"/>
</dbReference>
<feature type="region of interest" description="Disordered" evidence="1">
    <location>
        <begin position="107"/>
        <end position="131"/>
    </location>
</feature>
<organism evidence="3 4">
    <name type="scientific">Carex littledalei</name>
    <dbReference type="NCBI Taxonomy" id="544730"/>
    <lineage>
        <taxon>Eukaryota</taxon>
        <taxon>Viridiplantae</taxon>
        <taxon>Streptophyta</taxon>
        <taxon>Embryophyta</taxon>
        <taxon>Tracheophyta</taxon>
        <taxon>Spermatophyta</taxon>
        <taxon>Magnoliopsida</taxon>
        <taxon>Liliopsida</taxon>
        <taxon>Poales</taxon>
        <taxon>Cyperaceae</taxon>
        <taxon>Cyperoideae</taxon>
        <taxon>Cariceae</taxon>
        <taxon>Carex</taxon>
        <taxon>Carex subgen. Euthyceras</taxon>
    </lineage>
</organism>
<feature type="region of interest" description="Disordered" evidence="1">
    <location>
        <begin position="297"/>
        <end position="337"/>
    </location>
</feature>
<dbReference type="InterPro" id="IPR050242">
    <property type="entry name" value="JAMM_MPN+_peptidase_M67A"/>
</dbReference>
<dbReference type="InterPro" id="IPR037518">
    <property type="entry name" value="MPN"/>
</dbReference>
<dbReference type="GO" id="GO:0008237">
    <property type="term" value="F:metallopeptidase activity"/>
    <property type="evidence" value="ECO:0007669"/>
    <property type="project" value="InterPro"/>
</dbReference>
<feature type="domain" description="MPN" evidence="2">
    <location>
        <begin position="1"/>
        <end position="72"/>
    </location>
</feature>
<dbReference type="InterPro" id="IPR040749">
    <property type="entry name" value="BRCC36_C"/>
</dbReference>
<dbReference type="Proteomes" id="UP000623129">
    <property type="component" value="Unassembled WGS sequence"/>
</dbReference>
<proteinExistence type="predicted"/>
<accession>A0A833QKT4</accession>
<keyword evidence="4" id="KW-1185">Reference proteome</keyword>
<name>A0A833QKT4_9POAL</name>
<dbReference type="EMBL" id="SWLB01000016">
    <property type="protein sequence ID" value="KAF3328310.1"/>
    <property type="molecule type" value="Genomic_DNA"/>
</dbReference>
<comment type="caution">
    <text evidence="3">The sequence shown here is derived from an EMBL/GenBank/DDBJ whole genome shotgun (WGS) entry which is preliminary data.</text>
</comment>
<dbReference type="InterPro" id="IPR000555">
    <property type="entry name" value="JAMM/MPN+_dom"/>
</dbReference>
<reference evidence="3" key="1">
    <citation type="submission" date="2020-01" db="EMBL/GenBank/DDBJ databases">
        <title>Genome sequence of Kobresia littledalei, the first chromosome-level genome in the family Cyperaceae.</title>
        <authorList>
            <person name="Qu G."/>
        </authorList>
    </citation>
    <scope>NUCLEOTIDE SEQUENCE</scope>
    <source>
        <strain evidence="3">C.B.Clarke</strain>
        <tissue evidence="3">Leaf</tissue>
    </source>
</reference>
<protein>
    <submittedName>
        <fullName evidence="3">Lys-63-specific deubiquitinase BRCC36-like isoform X1</fullName>
    </submittedName>
</protein>
<dbReference type="Pfam" id="PF01398">
    <property type="entry name" value="JAB"/>
    <property type="match status" value="1"/>
</dbReference>
<sequence>MSKAIGKTTRVIGWYHSHPHITVLPSHVDVRTQAMYQLLDQGFIGLIFSCFNEDAQKAGRIQVIAFQSLDKKQQLLLQQKREMPLAIEVPSSPSSSSTLRSADNMITESAEQDSADSSRPAKTSKAAAGSGSGYSGMEFYMHSDNPIPTTSNSLYNNGITDLIPIAEMSDGDMNASMQEALHLSSLEASGADYVRKEIPLQVLPTSYLLTLESPLASFVKLQHVLYDEERSSYNQALQHNLRDGKVHPLTYVHHSSTYHASLCKLMEICLSPAITVLQDRLMQNEIRMGMLKEEAKTLEAEAKSRGIDPTKTESPRRSPHTPQGVSPRASNIRKKPS</sequence>
<dbReference type="PANTHER" id="PTHR10410">
    <property type="entry name" value="EUKARYOTIC TRANSLATION INITIATION FACTOR 3 -RELATED"/>
    <property type="match status" value="1"/>
</dbReference>
<evidence type="ECO:0000313" key="3">
    <source>
        <dbReference type="EMBL" id="KAF3328310.1"/>
    </source>
</evidence>
<evidence type="ECO:0000259" key="2">
    <source>
        <dbReference type="PROSITE" id="PS50249"/>
    </source>
</evidence>
<evidence type="ECO:0000256" key="1">
    <source>
        <dbReference type="SAM" id="MobiDB-lite"/>
    </source>
</evidence>
<dbReference type="Gene3D" id="3.40.140.10">
    <property type="entry name" value="Cytidine Deaminase, domain 2"/>
    <property type="match status" value="1"/>
</dbReference>
<evidence type="ECO:0000313" key="4">
    <source>
        <dbReference type="Proteomes" id="UP000623129"/>
    </source>
</evidence>
<dbReference type="AlphaFoldDB" id="A0A833QKT4"/>
<dbReference type="OrthoDB" id="446074at2759"/>